<proteinExistence type="predicted"/>
<evidence type="ECO:0000313" key="1">
    <source>
        <dbReference type="EMBL" id="DAD74207.1"/>
    </source>
</evidence>
<accession>A0A8S5LWH4</accession>
<protein>
    <submittedName>
        <fullName evidence="1">Uncharacterized protein</fullName>
    </submittedName>
</protein>
<reference evidence="1" key="1">
    <citation type="journal article" date="2021" name="Proc. Natl. Acad. Sci. U.S.A.">
        <title>A Catalog of Tens of Thousands of Viruses from Human Metagenomes Reveals Hidden Associations with Chronic Diseases.</title>
        <authorList>
            <person name="Tisza M.J."/>
            <person name="Buck C.B."/>
        </authorList>
    </citation>
    <scope>NUCLEOTIDE SEQUENCE</scope>
    <source>
        <strain evidence="1">Ct7M529</strain>
    </source>
</reference>
<sequence>MDFNAPVAFTGTLNRNDFLQGLFNAYALVYLYASNIGDKTNDLSDRFRMDAGDYRDKSTFTDVDVLFSRVWDKTDTNVLATEYKGAYRQEEIVANQYRQIGLTVDKFLTKQAWMDEGKYDAFRTVILKQISETRRVYEDTMINTYVGVYSNPGKQTVTVTMPTDADAEKQNKLRAMEVFKDIADVYGDLADYSRDYNLNRFLKKFGQDDLIVLWNKKYVNEFRYVDTPAIYHKDDLIAKGYILNSRYFGDLVTDFSTVTTADGVSHRATEEMIITVKDDKQDEYLAPVDGINNAAVHLFCGDLLPKGTPIGAKAETQKNVSFYLAGSRNPATDTVYTTAVPYKENALKICKIIHKDSVKYLSGITTQTEFVNGKNHTFNHYLTWRFAYPKTLKGYPFITVVADKA</sequence>
<dbReference type="EMBL" id="BK014754">
    <property type="protein sequence ID" value="DAD74207.1"/>
    <property type="molecule type" value="Genomic_DNA"/>
</dbReference>
<name>A0A8S5LWH4_9CAUD</name>
<organism evidence="1">
    <name type="scientific">Herelleviridae sp. ct7M529</name>
    <dbReference type="NCBI Taxonomy" id="2826787"/>
    <lineage>
        <taxon>Viruses</taxon>
        <taxon>Duplodnaviria</taxon>
        <taxon>Heunggongvirae</taxon>
        <taxon>Uroviricota</taxon>
        <taxon>Caudoviricetes</taxon>
        <taxon>Herelleviridae</taxon>
    </lineage>
</organism>